<accession>A0A4Z0W9Q4</accession>
<dbReference type="Gene3D" id="2.40.50.100">
    <property type="match status" value="1"/>
</dbReference>
<organism evidence="5 6">
    <name type="scientific">Natronospirillum operosum</name>
    <dbReference type="NCBI Taxonomy" id="2759953"/>
    <lineage>
        <taxon>Bacteria</taxon>
        <taxon>Pseudomonadati</taxon>
        <taxon>Pseudomonadota</taxon>
        <taxon>Gammaproteobacteria</taxon>
        <taxon>Oceanospirillales</taxon>
        <taxon>Natronospirillaceae</taxon>
        <taxon>Natronospirillum</taxon>
    </lineage>
</organism>
<dbReference type="InterPro" id="IPR015855">
    <property type="entry name" value="ABC_transpr_MalK-like"/>
</dbReference>
<dbReference type="PROSITE" id="PS00211">
    <property type="entry name" value="ABC_TRANSPORTER_1"/>
    <property type="match status" value="1"/>
</dbReference>
<feature type="domain" description="ABC transporter" evidence="4">
    <location>
        <begin position="4"/>
        <end position="234"/>
    </location>
</feature>
<dbReference type="InterPro" id="IPR008995">
    <property type="entry name" value="Mo/tungstate-bd_C_term_dom"/>
</dbReference>
<evidence type="ECO:0000313" key="6">
    <source>
        <dbReference type="Proteomes" id="UP000297475"/>
    </source>
</evidence>
<dbReference type="InterPro" id="IPR017871">
    <property type="entry name" value="ABC_transporter-like_CS"/>
</dbReference>
<dbReference type="SMART" id="SM00382">
    <property type="entry name" value="AAA"/>
    <property type="match status" value="1"/>
</dbReference>
<dbReference type="Gene3D" id="2.40.50.140">
    <property type="entry name" value="Nucleic acid-binding proteins"/>
    <property type="match status" value="1"/>
</dbReference>
<dbReference type="GO" id="GO:0016887">
    <property type="term" value="F:ATP hydrolysis activity"/>
    <property type="evidence" value="ECO:0007669"/>
    <property type="project" value="InterPro"/>
</dbReference>
<dbReference type="PANTHER" id="PTHR43875:SF1">
    <property type="entry name" value="OSMOPROTECTIVE COMPOUNDS UPTAKE ATP-BINDING PROTEIN GGTA"/>
    <property type="match status" value="1"/>
</dbReference>
<keyword evidence="1" id="KW-0813">Transport</keyword>
<evidence type="ECO:0000256" key="1">
    <source>
        <dbReference type="ARBA" id="ARBA00022448"/>
    </source>
</evidence>
<reference evidence="5 6" key="1">
    <citation type="submission" date="2019-04" db="EMBL/GenBank/DDBJ databases">
        <title>Natronospirillum operosus gen. nov., sp. nov., a haloalkaliphilic satellite isolated from decaying biomass of laboratory culture of cyanobacterium Geitlerinema sp. and proposal of Natronospirillaceae fam. nov. and Saccharospirillaceae fam. nov.</title>
        <authorList>
            <person name="Kevbrin V."/>
            <person name="Boltyanskaya Y."/>
            <person name="Koziaeva V."/>
            <person name="Grouzdev D.S."/>
            <person name="Park M."/>
            <person name="Cho J."/>
        </authorList>
    </citation>
    <scope>NUCLEOTIDE SEQUENCE [LARGE SCALE GENOMIC DNA]</scope>
    <source>
        <strain evidence="5 6">G-116</strain>
    </source>
</reference>
<dbReference type="InterPro" id="IPR003439">
    <property type="entry name" value="ABC_transporter-like_ATP-bd"/>
</dbReference>
<dbReference type="OrthoDB" id="9778160at2"/>
<protein>
    <submittedName>
        <fullName evidence="5">sn-glycerol-3-phosphate ABC transporter ATP-binding protein UgpC</fullName>
    </submittedName>
</protein>
<keyword evidence="2" id="KW-0547">Nucleotide-binding</keyword>
<evidence type="ECO:0000259" key="4">
    <source>
        <dbReference type="PROSITE" id="PS50893"/>
    </source>
</evidence>
<evidence type="ECO:0000256" key="3">
    <source>
        <dbReference type="ARBA" id="ARBA00022840"/>
    </source>
</evidence>
<gene>
    <name evidence="5" type="primary">ugpC</name>
    <name evidence="5" type="ORF">E4656_02700</name>
</gene>
<keyword evidence="3 5" id="KW-0067">ATP-binding</keyword>
<dbReference type="GO" id="GO:0140359">
    <property type="term" value="F:ABC-type transporter activity"/>
    <property type="evidence" value="ECO:0007669"/>
    <property type="project" value="InterPro"/>
</dbReference>
<name>A0A4Z0W9Q4_9GAMM</name>
<dbReference type="GO" id="GO:0055052">
    <property type="term" value="C:ATP-binding cassette (ABC) transporter complex, substrate-binding subunit-containing"/>
    <property type="evidence" value="ECO:0007669"/>
    <property type="project" value="TreeGrafter"/>
</dbReference>
<dbReference type="FunFam" id="3.40.50.300:FF:000042">
    <property type="entry name" value="Maltose/maltodextrin ABC transporter, ATP-binding protein"/>
    <property type="match status" value="1"/>
</dbReference>
<dbReference type="Gene3D" id="3.40.50.300">
    <property type="entry name" value="P-loop containing nucleotide triphosphate hydrolases"/>
    <property type="match status" value="1"/>
</dbReference>
<dbReference type="CDD" id="cd03301">
    <property type="entry name" value="ABC_MalK_N"/>
    <property type="match status" value="1"/>
</dbReference>
<dbReference type="NCBIfam" id="NF008653">
    <property type="entry name" value="PRK11650.1"/>
    <property type="match status" value="1"/>
</dbReference>
<dbReference type="SUPFAM" id="SSF50331">
    <property type="entry name" value="MOP-like"/>
    <property type="match status" value="1"/>
</dbReference>
<evidence type="ECO:0000256" key="2">
    <source>
        <dbReference type="ARBA" id="ARBA00022741"/>
    </source>
</evidence>
<proteinExistence type="predicted"/>
<dbReference type="EMBL" id="SRMF01000001">
    <property type="protein sequence ID" value="TGG95349.1"/>
    <property type="molecule type" value="Genomic_DNA"/>
</dbReference>
<dbReference type="InterPro" id="IPR012340">
    <property type="entry name" value="NA-bd_OB-fold"/>
</dbReference>
<dbReference type="InterPro" id="IPR003593">
    <property type="entry name" value="AAA+_ATPase"/>
</dbReference>
<dbReference type="AlphaFoldDB" id="A0A4Z0W9Q4"/>
<dbReference type="InterPro" id="IPR027417">
    <property type="entry name" value="P-loop_NTPase"/>
</dbReference>
<comment type="caution">
    <text evidence="5">The sequence shown here is derived from an EMBL/GenBank/DDBJ whole genome shotgun (WGS) entry which is preliminary data.</text>
</comment>
<dbReference type="InterPro" id="IPR047641">
    <property type="entry name" value="ABC_transpr_MalK/UgpC-like"/>
</dbReference>
<dbReference type="Pfam" id="PF00005">
    <property type="entry name" value="ABC_tran"/>
    <property type="match status" value="1"/>
</dbReference>
<evidence type="ECO:0000313" key="5">
    <source>
        <dbReference type="EMBL" id="TGG95349.1"/>
    </source>
</evidence>
<dbReference type="Pfam" id="PF08402">
    <property type="entry name" value="TOBE_2"/>
    <property type="match status" value="1"/>
</dbReference>
<dbReference type="PROSITE" id="PS50893">
    <property type="entry name" value="ABC_TRANSPORTER_2"/>
    <property type="match status" value="1"/>
</dbReference>
<sequence length="366" mass="40487">MADIEFKKVVKSYGDVKVIKSLDLSIKDKEFMVLVGPSGCGKSTTLRMIAGLEEITEGDLFIGERRVNNVHPKDRDVAMVFQSYALYPHMSVRENIAFGLRLRKMPKDEIDTLVDEAAKTLGLTPLLDRKPKALSGGQRQRVALGRAIVRKPSVFLFDEPLSNLDAELRVQMRAEIAKLQKRLAITSVYVTHDQVEAMTMGDRIAVLHDGDLRQVGTPLELYDTPANLFVAQFIGTPNMNVAKGNISEDGSKISIGSIEFAVPAKWKDACKANAGKPIHVGFRPEHTLPDDEHDWKNTARLSGHVDIVETLGHEVVVYVTIEGLDKRVIAKADVHKTPTPGDAMSVDVNLDELHLFDGETDERLSS</sequence>
<dbReference type="Proteomes" id="UP000297475">
    <property type="component" value="Unassembled WGS sequence"/>
</dbReference>
<dbReference type="GO" id="GO:0005524">
    <property type="term" value="F:ATP binding"/>
    <property type="evidence" value="ECO:0007669"/>
    <property type="project" value="UniProtKB-KW"/>
</dbReference>
<dbReference type="RefSeq" id="WP_135480946.1">
    <property type="nucleotide sequence ID" value="NZ_SRMF01000001.1"/>
</dbReference>
<dbReference type="SUPFAM" id="SSF52540">
    <property type="entry name" value="P-loop containing nucleoside triphosphate hydrolases"/>
    <property type="match status" value="1"/>
</dbReference>
<dbReference type="InterPro" id="IPR013611">
    <property type="entry name" value="Transp-assoc_OB_typ2"/>
</dbReference>
<dbReference type="PANTHER" id="PTHR43875">
    <property type="entry name" value="MALTODEXTRIN IMPORT ATP-BINDING PROTEIN MSMX"/>
    <property type="match status" value="1"/>
</dbReference>
<dbReference type="GO" id="GO:0008643">
    <property type="term" value="P:carbohydrate transport"/>
    <property type="evidence" value="ECO:0007669"/>
    <property type="project" value="InterPro"/>
</dbReference>
<keyword evidence="6" id="KW-1185">Reference proteome</keyword>